<protein>
    <submittedName>
        <fullName evidence="4">Peptidase M61</fullName>
    </submittedName>
</protein>
<feature type="domain" description="Peptidase M61 catalytic" evidence="2">
    <location>
        <begin position="302"/>
        <end position="407"/>
    </location>
</feature>
<dbReference type="InterPro" id="IPR007963">
    <property type="entry name" value="Peptidase_M61_catalytic"/>
</dbReference>
<gene>
    <name evidence="4" type="ORF">QNI16_23770</name>
</gene>
<feature type="chain" id="PRO_5041957665" evidence="1">
    <location>
        <begin position="21"/>
        <end position="619"/>
    </location>
</feature>
<evidence type="ECO:0000313" key="4">
    <source>
        <dbReference type="EMBL" id="MDJ1483537.1"/>
    </source>
</evidence>
<dbReference type="InterPro" id="IPR040756">
    <property type="entry name" value="Peptidase_M61_N"/>
</dbReference>
<dbReference type="Proteomes" id="UP001241110">
    <property type="component" value="Unassembled WGS sequence"/>
</dbReference>
<sequence length="619" mass="70295">MKKILFSWVMSLTIVVTAWAVEPPKTPFYQFTIDLTKVKQDKVGVNLIVAPQTKKEVTYYLPKIVPGTYANYDFGRFVSEFQARDKQGKPLQIEKVDENSWKIKQANLLHRISYTVEDTWDTDLEGEFVFEPGGTNIEEEKNFVLNTHGFFGYLDDQKRVSYEVNVVKPAGFYGSTPLNTSKVTGNTDTYLLNSYNELVDSPMMYNKPDTTILKVGGADILISIYSPNKKVSAKEVGTNIGPMLEAQKQYLGGKLPIKKYAFLIYLFDKQPKSGKLGALEHSYSSLYCLPEYSAAELSQTIRDVASHEFFHILAPLSIHSEQIHYFDFNKPQMSKHLWLYEGMTEYFAGHMQVKEGLIDLPKYAEMIRDKFYAADQYNDSLPFTTMSKGCLDVYKDQYDNVYQKGALINLCLDIKLRQLSGGKYGAQNLMADLAKNYGKDKPFKDEELFSVITKLTYPEIETFFKRYVDGPERLPLEECFASVGITYKANGGKVKTISLGNIEMGFNAATKRLMIASTAKMNDFGKKMGYQEKDEIVSINGNNVTIENVQQVFTEFREKTKEGDNLEMVVARQGADGKEQQVKLQGKVQAVEVEQKHLFEPMASPTAEQVALRKAWINQ</sequence>
<name>A0AAE3QQC4_9BACT</name>
<evidence type="ECO:0000256" key="1">
    <source>
        <dbReference type="SAM" id="SignalP"/>
    </source>
</evidence>
<dbReference type="EMBL" id="JASJOS010000011">
    <property type="protein sequence ID" value="MDJ1483537.1"/>
    <property type="molecule type" value="Genomic_DNA"/>
</dbReference>
<evidence type="ECO:0000259" key="3">
    <source>
        <dbReference type="Pfam" id="PF17899"/>
    </source>
</evidence>
<dbReference type="Pfam" id="PF05299">
    <property type="entry name" value="Peptidase_M61"/>
    <property type="match status" value="1"/>
</dbReference>
<dbReference type="RefSeq" id="WP_313983531.1">
    <property type="nucleotide sequence ID" value="NZ_JASJOS010000011.1"/>
</dbReference>
<dbReference type="SUPFAM" id="SSF55486">
    <property type="entry name" value="Metalloproteases ('zincins'), catalytic domain"/>
    <property type="match status" value="1"/>
</dbReference>
<evidence type="ECO:0000313" key="5">
    <source>
        <dbReference type="Proteomes" id="UP001241110"/>
    </source>
</evidence>
<dbReference type="Gene3D" id="2.60.40.3650">
    <property type="match status" value="1"/>
</dbReference>
<dbReference type="Gene3D" id="2.30.42.10">
    <property type="match status" value="1"/>
</dbReference>
<feature type="domain" description="Peptidase M61 N-terminal" evidence="3">
    <location>
        <begin position="30"/>
        <end position="205"/>
    </location>
</feature>
<dbReference type="InterPro" id="IPR036034">
    <property type="entry name" value="PDZ_sf"/>
</dbReference>
<comment type="caution">
    <text evidence="4">The sequence shown here is derived from an EMBL/GenBank/DDBJ whole genome shotgun (WGS) entry which is preliminary data.</text>
</comment>
<dbReference type="Pfam" id="PF17899">
    <property type="entry name" value="Peptidase_M61_N"/>
    <property type="match status" value="1"/>
</dbReference>
<reference evidence="4" key="1">
    <citation type="submission" date="2023-05" db="EMBL/GenBank/DDBJ databases">
        <authorList>
            <person name="Zhang X."/>
        </authorList>
    </citation>
    <scope>NUCLEOTIDE SEQUENCE</scope>
    <source>
        <strain evidence="4">YF14B1</strain>
    </source>
</reference>
<dbReference type="Gene3D" id="1.10.390.10">
    <property type="entry name" value="Neutral Protease Domain 2"/>
    <property type="match status" value="1"/>
</dbReference>
<dbReference type="AlphaFoldDB" id="A0AAE3QQC4"/>
<feature type="signal peptide" evidence="1">
    <location>
        <begin position="1"/>
        <end position="20"/>
    </location>
</feature>
<accession>A0AAE3QQC4</accession>
<proteinExistence type="predicted"/>
<dbReference type="InterPro" id="IPR027268">
    <property type="entry name" value="Peptidase_M4/M1_CTD_sf"/>
</dbReference>
<organism evidence="4 5">
    <name type="scientific">Xanthocytophaga flava</name>
    <dbReference type="NCBI Taxonomy" id="3048013"/>
    <lineage>
        <taxon>Bacteria</taxon>
        <taxon>Pseudomonadati</taxon>
        <taxon>Bacteroidota</taxon>
        <taxon>Cytophagia</taxon>
        <taxon>Cytophagales</taxon>
        <taxon>Rhodocytophagaceae</taxon>
        <taxon>Xanthocytophaga</taxon>
    </lineage>
</organism>
<keyword evidence="1" id="KW-0732">Signal</keyword>
<evidence type="ECO:0000259" key="2">
    <source>
        <dbReference type="Pfam" id="PF05299"/>
    </source>
</evidence>